<sequence>MGGLKRIIECPCRCGTHRINPPFAEPAQRDEYCHENSHSEQKLERHTFEKQRERERERKKKKGKRKEIIRVKKKKRKEKKRKKRREGREKEPWGLNFLR</sequence>
<accession>A0AA40FNW7</accession>
<evidence type="ECO:0000256" key="1">
    <source>
        <dbReference type="SAM" id="MobiDB-lite"/>
    </source>
</evidence>
<dbReference type="EMBL" id="JAHYIQ010000023">
    <property type="protein sequence ID" value="KAK1122155.1"/>
    <property type="molecule type" value="Genomic_DNA"/>
</dbReference>
<proteinExistence type="predicted"/>
<dbReference type="AlphaFoldDB" id="A0AA40FNW7"/>
<feature type="compositionally biased region" description="Basic and acidic residues" evidence="1">
    <location>
        <begin position="31"/>
        <end position="56"/>
    </location>
</feature>
<organism evidence="2 3">
    <name type="scientific">Melipona bicolor</name>
    <dbReference type="NCBI Taxonomy" id="60889"/>
    <lineage>
        <taxon>Eukaryota</taxon>
        <taxon>Metazoa</taxon>
        <taxon>Ecdysozoa</taxon>
        <taxon>Arthropoda</taxon>
        <taxon>Hexapoda</taxon>
        <taxon>Insecta</taxon>
        <taxon>Pterygota</taxon>
        <taxon>Neoptera</taxon>
        <taxon>Endopterygota</taxon>
        <taxon>Hymenoptera</taxon>
        <taxon>Apocrita</taxon>
        <taxon>Aculeata</taxon>
        <taxon>Apoidea</taxon>
        <taxon>Anthophila</taxon>
        <taxon>Apidae</taxon>
        <taxon>Melipona</taxon>
    </lineage>
</organism>
<evidence type="ECO:0000313" key="3">
    <source>
        <dbReference type="Proteomes" id="UP001177670"/>
    </source>
</evidence>
<feature type="compositionally biased region" description="Basic residues" evidence="1">
    <location>
        <begin position="57"/>
        <end position="85"/>
    </location>
</feature>
<comment type="caution">
    <text evidence="2">The sequence shown here is derived from an EMBL/GenBank/DDBJ whole genome shotgun (WGS) entry which is preliminary data.</text>
</comment>
<evidence type="ECO:0000313" key="2">
    <source>
        <dbReference type="EMBL" id="KAK1122155.1"/>
    </source>
</evidence>
<gene>
    <name evidence="2" type="ORF">K0M31_009381</name>
</gene>
<dbReference type="Proteomes" id="UP001177670">
    <property type="component" value="Unassembled WGS sequence"/>
</dbReference>
<keyword evidence="3" id="KW-1185">Reference proteome</keyword>
<feature type="region of interest" description="Disordered" evidence="1">
    <location>
        <begin position="31"/>
        <end position="99"/>
    </location>
</feature>
<protein>
    <submittedName>
        <fullName evidence="2">Uncharacterized protein</fullName>
    </submittedName>
</protein>
<reference evidence="2" key="1">
    <citation type="submission" date="2021-10" db="EMBL/GenBank/DDBJ databases">
        <title>Melipona bicolor Genome sequencing and assembly.</title>
        <authorList>
            <person name="Araujo N.S."/>
            <person name="Arias M.C."/>
        </authorList>
    </citation>
    <scope>NUCLEOTIDE SEQUENCE</scope>
    <source>
        <strain evidence="2">USP_2M_L1-L4_2017</strain>
        <tissue evidence="2">Whole body</tissue>
    </source>
</reference>
<name>A0AA40FNW7_9HYME</name>